<dbReference type="GO" id="GO:0006935">
    <property type="term" value="P:chemotaxis"/>
    <property type="evidence" value="ECO:0007669"/>
    <property type="project" value="InterPro"/>
</dbReference>
<dbReference type="InterPro" id="IPR004090">
    <property type="entry name" value="Chemotax_Me-accpt_rcpt"/>
</dbReference>
<proteinExistence type="inferred from homology"/>
<reference evidence="5 6" key="1">
    <citation type="journal article" date="2013" name="Genome Announc.">
        <title>Draft Genome Sequence of an Alphaproteobacterium, Caenispirillum salinarum AK4(T), Isolated from a Solar Saltern.</title>
        <authorList>
            <person name="Khatri I."/>
            <person name="Singh A."/>
            <person name="Korpole S."/>
            <person name="Pinnaka A.K."/>
            <person name="Subramanian S."/>
        </authorList>
    </citation>
    <scope>NUCLEOTIDE SEQUENCE [LARGE SCALE GENOMIC DNA]</scope>
    <source>
        <strain evidence="5 6">AK4</strain>
    </source>
</reference>
<dbReference type="PATRIC" id="fig|1238182.3.peg.1408"/>
<dbReference type="PRINTS" id="PR00260">
    <property type="entry name" value="CHEMTRNSDUCR"/>
</dbReference>
<sequence length="441" mass="46735">MNAPVEAGPASSVEHIVDLLIEGRYRSVPEGTDELTAKLKQLADVLHDRAESEIKRIVSLSMTANEAVTATAEMSRDVRDVENRTHAIAAAAEEMVASVDEIARSSDSVAEHTQEAHAAAEAAAGTSREAIEAMEAIASAVVDATAKAEGLAEASDRIGEITMQIEAIAKQTNLLALNATIEAARAGEAGKGFAVVAGEVKNLATQTAKATEDIRNRIGALREDMAAIVGAMQTGAEAVEKGRGIISHTGDGIGDVLARIDGVTERMNEIAGILGQQSDASREVSDGISAIAGTASNNVSSINRVLDVMDGVEGQVQAAIGDLSKLEIKDFTIHAAKSDHVIWRKKLAQMVVGRAALNSKELADHHTCRLGKWYDAQTDRDITDNDAFRRLAIPHAEVHRHGIHCAEMYEEGNMDGALEELSKVADASVDVLHLLDEVLAR</sequence>
<dbReference type="Pfam" id="PF13682">
    <property type="entry name" value="CZB"/>
    <property type="match status" value="1"/>
</dbReference>
<dbReference type="Gene3D" id="1.10.287.950">
    <property type="entry name" value="Methyl-accepting chemotaxis protein"/>
    <property type="match status" value="1"/>
</dbReference>
<comment type="similarity">
    <text evidence="2">Belongs to the methyl-accepting chemotaxis (MCP) protein family.</text>
</comment>
<feature type="domain" description="Methyl-accepting transducer" evidence="4">
    <location>
        <begin position="63"/>
        <end position="292"/>
    </location>
</feature>
<protein>
    <submittedName>
        <fullName evidence="5">Methyl-accepting chemotaxis protein</fullName>
    </submittedName>
</protein>
<name>K9H1D2_9PROT</name>
<dbReference type="GO" id="GO:0016020">
    <property type="term" value="C:membrane"/>
    <property type="evidence" value="ECO:0007669"/>
    <property type="project" value="InterPro"/>
</dbReference>
<dbReference type="eggNOG" id="COG0840">
    <property type="taxonomic scope" value="Bacteria"/>
</dbReference>
<keyword evidence="1 3" id="KW-0807">Transducer</keyword>
<evidence type="ECO:0000256" key="3">
    <source>
        <dbReference type="PROSITE-ProRule" id="PRU00284"/>
    </source>
</evidence>
<gene>
    <name evidence="5" type="ORF">C882_3745</name>
</gene>
<dbReference type="GO" id="GO:0004888">
    <property type="term" value="F:transmembrane signaling receptor activity"/>
    <property type="evidence" value="ECO:0007669"/>
    <property type="project" value="InterPro"/>
</dbReference>
<keyword evidence="6" id="KW-1185">Reference proteome</keyword>
<evidence type="ECO:0000259" key="4">
    <source>
        <dbReference type="PROSITE" id="PS50111"/>
    </source>
</evidence>
<dbReference type="Gene3D" id="1.20.120.30">
    <property type="entry name" value="Aspartate receptor, ligand-binding domain"/>
    <property type="match status" value="1"/>
</dbReference>
<dbReference type="EMBL" id="ANHY01000006">
    <property type="protein sequence ID" value="EKV31372.1"/>
    <property type="molecule type" value="Genomic_DNA"/>
</dbReference>
<dbReference type="Proteomes" id="UP000009881">
    <property type="component" value="Unassembled WGS sequence"/>
</dbReference>
<accession>K9H1D2</accession>
<dbReference type="PANTHER" id="PTHR32089:SF112">
    <property type="entry name" value="LYSOZYME-LIKE PROTEIN-RELATED"/>
    <property type="match status" value="1"/>
</dbReference>
<dbReference type="SUPFAM" id="SSF58104">
    <property type="entry name" value="Methyl-accepting chemotaxis protein (MCP) signaling domain"/>
    <property type="match status" value="1"/>
</dbReference>
<evidence type="ECO:0000313" key="6">
    <source>
        <dbReference type="Proteomes" id="UP000009881"/>
    </source>
</evidence>
<organism evidence="5 6">
    <name type="scientific">Caenispirillum salinarum AK4</name>
    <dbReference type="NCBI Taxonomy" id="1238182"/>
    <lineage>
        <taxon>Bacteria</taxon>
        <taxon>Pseudomonadati</taxon>
        <taxon>Pseudomonadota</taxon>
        <taxon>Alphaproteobacteria</taxon>
        <taxon>Rhodospirillales</taxon>
        <taxon>Novispirillaceae</taxon>
        <taxon>Caenispirillum</taxon>
    </lineage>
</organism>
<dbReference type="Pfam" id="PF00015">
    <property type="entry name" value="MCPsignal"/>
    <property type="match status" value="1"/>
</dbReference>
<evidence type="ECO:0000256" key="2">
    <source>
        <dbReference type="ARBA" id="ARBA00029447"/>
    </source>
</evidence>
<dbReference type="InterPro" id="IPR025991">
    <property type="entry name" value="Chemoreceptor_zinc-bind_dom"/>
</dbReference>
<dbReference type="SMART" id="SM00283">
    <property type="entry name" value="MA"/>
    <property type="match status" value="1"/>
</dbReference>
<dbReference type="RefSeq" id="WP_009539853.1">
    <property type="nucleotide sequence ID" value="NZ_ANHY01000006.1"/>
</dbReference>
<evidence type="ECO:0000313" key="5">
    <source>
        <dbReference type="EMBL" id="EKV31372.1"/>
    </source>
</evidence>
<comment type="caution">
    <text evidence="5">The sequence shown here is derived from an EMBL/GenBank/DDBJ whole genome shotgun (WGS) entry which is preliminary data.</text>
</comment>
<dbReference type="GO" id="GO:0007165">
    <property type="term" value="P:signal transduction"/>
    <property type="evidence" value="ECO:0007669"/>
    <property type="project" value="UniProtKB-KW"/>
</dbReference>
<dbReference type="PANTHER" id="PTHR32089">
    <property type="entry name" value="METHYL-ACCEPTING CHEMOTAXIS PROTEIN MCPB"/>
    <property type="match status" value="1"/>
</dbReference>
<dbReference type="AlphaFoldDB" id="K9H1D2"/>
<dbReference type="PROSITE" id="PS50111">
    <property type="entry name" value="CHEMOTAXIS_TRANSDUC_2"/>
    <property type="match status" value="1"/>
</dbReference>
<dbReference type="STRING" id="1238182.C882_3745"/>
<evidence type="ECO:0000256" key="1">
    <source>
        <dbReference type="ARBA" id="ARBA00023224"/>
    </source>
</evidence>
<dbReference type="InterPro" id="IPR004089">
    <property type="entry name" value="MCPsignal_dom"/>
</dbReference>
<dbReference type="OrthoDB" id="266313at2"/>